<dbReference type="Gene3D" id="3.40.50.150">
    <property type="entry name" value="Vaccinia Virus protein VP39"/>
    <property type="match status" value="1"/>
</dbReference>
<dbReference type="InterPro" id="IPR023165">
    <property type="entry name" value="rRNA_Ade_diMease-like_C"/>
</dbReference>
<proteinExistence type="inferred from homology"/>
<dbReference type="PANTHER" id="PTHR11727">
    <property type="entry name" value="DIMETHYLADENOSINE TRANSFERASE"/>
    <property type="match status" value="1"/>
</dbReference>
<keyword evidence="2 7" id="KW-0698">rRNA processing</keyword>
<dbReference type="GO" id="GO:0005737">
    <property type="term" value="C:cytoplasm"/>
    <property type="evidence" value="ECO:0007669"/>
    <property type="project" value="UniProtKB-SubCell"/>
</dbReference>
<dbReference type="SMART" id="SM00650">
    <property type="entry name" value="rADc"/>
    <property type="match status" value="1"/>
</dbReference>
<comment type="catalytic activity">
    <reaction evidence="7">
        <text>adenosine(1518)/adenosine(1519) in 16S rRNA + 4 S-adenosyl-L-methionine = N(6)-dimethyladenosine(1518)/N(6)-dimethyladenosine(1519) in 16S rRNA + 4 S-adenosyl-L-homocysteine + 4 H(+)</text>
        <dbReference type="Rhea" id="RHEA:19609"/>
        <dbReference type="Rhea" id="RHEA-COMP:10232"/>
        <dbReference type="Rhea" id="RHEA-COMP:10233"/>
        <dbReference type="ChEBI" id="CHEBI:15378"/>
        <dbReference type="ChEBI" id="CHEBI:57856"/>
        <dbReference type="ChEBI" id="CHEBI:59789"/>
        <dbReference type="ChEBI" id="CHEBI:74411"/>
        <dbReference type="ChEBI" id="CHEBI:74493"/>
        <dbReference type="EC" id="2.1.1.182"/>
    </reaction>
</comment>
<dbReference type="Proteomes" id="UP000824107">
    <property type="component" value="Unassembled WGS sequence"/>
</dbReference>
<gene>
    <name evidence="7 10" type="primary">rsmA</name>
    <name evidence="7" type="synonym">ksgA</name>
    <name evidence="10" type="ORF">IAD20_02510</name>
</gene>
<evidence type="ECO:0000256" key="6">
    <source>
        <dbReference type="ARBA" id="ARBA00022884"/>
    </source>
</evidence>
<feature type="binding site" evidence="7 8">
    <location>
        <position position="133"/>
    </location>
    <ligand>
        <name>S-adenosyl-L-methionine</name>
        <dbReference type="ChEBI" id="CHEBI:59789"/>
    </ligand>
</feature>
<dbReference type="PROSITE" id="PS01131">
    <property type="entry name" value="RRNA_A_DIMETH"/>
    <property type="match status" value="1"/>
</dbReference>
<keyword evidence="6 7" id="KW-0694">RNA-binding</keyword>
<keyword evidence="5 7" id="KW-0949">S-adenosyl-L-methionine</keyword>
<accession>A0A9D1M2Z9</accession>
<evidence type="ECO:0000313" key="11">
    <source>
        <dbReference type="Proteomes" id="UP000824107"/>
    </source>
</evidence>
<evidence type="ECO:0000256" key="2">
    <source>
        <dbReference type="ARBA" id="ARBA00022552"/>
    </source>
</evidence>
<dbReference type="AlphaFoldDB" id="A0A9D1M2Z9"/>
<evidence type="ECO:0000259" key="9">
    <source>
        <dbReference type="SMART" id="SM00650"/>
    </source>
</evidence>
<feature type="binding site" evidence="7 8">
    <location>
        <position position="35"/>
    </location>
    <ligand>
        <name>S-adenosyl-L-methionine</name>
        <dbReference type="ChEBI" id="CHEBI:59789"/>
    </ligand>
</feature>
<organism evidence="10 11">
    <name type="scientific">Candidatus Scatocola faecipullorum</name>
    <dbReference type="NCBI Taxonomy" id="2840917"/>
    <lineage>
        <taxon>Bacteria</taxon>
        <taxon>Pseudomonadati</taxon>
        <taxon>Pseudomonadota</taxon>
        <taxon>Alphaproteobacteria</taxon>
        <taxon>Rhodospirillales</taxon>
        <taxon>Rhodospirillaceae</taxon>
        <taxon>Rhodospirillaceae incertae sedis</taxon>
        <taxon>Candidatus Scatocola</taxon>
    </lineage>
</organism>
<dbReference type="SUPFAM" id="SSF53335">
    <property type="entry name" value="S-adenosyl-L-methionine-dependent methyltransferases"/>
    <property type="match status" value="1"/>
</dbReference>
<dbReference type="EMBL" id="DVNC01000021">
    <property type="protein sequence ID" value="HIU52933.1"/>
    <property type="molecule type" value="Genomic_DNA"/>
</dbReference>
<comment type="function">
    <text evidence="7">Specifically dimethylates two adjacent adenosines (A1518 and A1519) in the loop of a conserved hairpin near the 3'-end of 16S rRNA in the 30S particle. May play a critical role in biogenesis of 30S subunits.</text>
</comment>
<dbReference type="InterPro" id="IPR029063">
    <property type="entry name" value="SAM-dependent_MTases_sf"/>
</dbReference>
<keyword evidence="4 7" id="KW-0808">Transferase</keyword>
<evidence type="ECO:0000256" key="3">
    <source>
        <dbReference type="ARBA" id="ARBA00022603"/>
    </source>
</evidence>
<evidence type="ECO:0000313" key="10">
    <source>
        <dbReference type="EMBL" id="HIU52933.1"/>
    </source>
</evidence>
<evidence type="ECO:0000256" key="1">
    <source>
        <dbReference type="ARBA" id="ARBA00022490"/>
    </source>
</evidence>
<dbReference type="InterPro" id="IPR011530">
    <property type="entry name" value="rRNA_adenine_dimethylase"/>
</dbReference>
<protein>
    <recommendedName>
        <fullName evidence="7">Ribosomal RNA small subunit methyltransferase A</fullName>
        <ecNumber evidence="7">2.1.1.182</ecNumber>
    </recommendedName>
    <alternativeName>
        <fullName evidence="7">16S rRNA (adenine(1518)-N(6)/adenine(1519)-N(6))-dimethyltransferase</fullName>
    </alternativeName>
    <alternativeName>
        <fullName evidence="7">16S rRNA dimethyladenosine transferase</fullName>
    </alternativeName>
    <alternativeName>
        <fullName evidence="7">16S rRNA dimethylase</fullName>
    </alternativeName>
    <alternativeName>
        <fullName evidence="7">S-adenosylmethionine-6-N', N'-adenosyl(rRNA) dimethyltransferase</fullName>
    </alternativeName>
</protein>
<dbReference type="HAMAP" id="MF_00607">
    <property type="entry name" value="16SrRNA_methyltr_A"/>
    <property type="match status" value="1"/>
</dbReference>
<evidence type="ECO:0000256" key="5">
    <source>
        <dbReference type="ARBA" id="ARBA00022691"/>
    </source>
</evidence>
<dbReference type="InterPro" id="IPR001737">
    <property type="entry name" value="KsgA/Erm"/>
</dbReference>
<feature type="domain" description="Ribosomal RNA adenine methylase transferase N-terminal" evidence="9">
    <location>
        <begin position="40"/>
        <end position="218"/>
    </location>
</feature>
<comment type="similarity">
    <text evidence="7">Belongs to the class I-like SAM-binding methyltransferase superfamily. rRNA adenine N(6)-methyltransferase family. RsmA subfamily.</text>
</comment>
<keyword evidence="1 7" id="KW-0963">Cytoplasm</keyword>
<dbReference type="EC" id="2.1.1.182" evidence="7"/>
<feature type="binding site" evidence="7 8">
    <location>
        <position position="114"/>
    </location>
    <ligand>
        <name>S-adenosyl-L-methionine</name>
        <dbReference type="ChEBI" id="CHEBI:59789"/>
    </ligand>
</feature>
<evidence type="ECO:0000256" key="8">
    <source>
        <dbReference type="PROSITE-ProRule" id="PRU01026"/>
    </source>
</evidence>
<dbReference type="PANTHER" id="PTHR11727:SF7">
    <property type="entry name" value="DIMETHYLADENOSINE TRANSFERASE-RELATED"/>
    <property type="match status" value="1"/>
</dbReference>
<reference evidence="10" key="1">
    <citation type="submission" date="2020-10" db="EMBL/GenBank/DDBJ databases">
        <authorList>
            <person name="Gilroy R."/>
        </authorList>
    </citation>
    <scope>NUCLEOTIDE SEQUENCE</scope>
    <source>
        <strain evidence="10">ChiW3-316</strain>
    </source>
</reference>
<sequence>MTEQMFVKIAALPSLRLTVEAHGLMAKKALGQNFLLDQNITDKIINLSLQKQNKKDFSGANVFEVGPGPGGLTRAVLAAEPKSLTVVEMDERCIAIMNEIKEKTGDILHIINGDAMQTDFSVLAPAPRHIISNLPYNISVPLLVGWLKNINAYDSLTLMFQKEVAERITAPIKTKDYGRISVLSQLQCRIDHLLDLNPCCFTPAPKIWSSVLLFRPLENTLTVEQIAKVEKLTTLAFGQRRKMIRQSLKSIAGLEEKCARLNIPLTARAEELTPQQFLALADEK</sequence>
<name>A0A9D1M2Z9_9PROT</name>
<comment type="caution">
    <text evidence="10">The sequence shown here is derived from an EMBL/GenBank/DDBJ whole genome shotgun (WGS) entry which is preliminary data.</text>
</comment>
<evidence type="ECO:0000256" key="4">
    <source>
        <dbReference type="ARBA" id="ARBA00022679"/>
    </source>
</evidence>
<dbReference type="NCBIfam" id="TIGR00755">
    <property type="entry name" value="ksgA"/>
    <property type="match status" value="1"/>
</dbReference>
<dbReference type="InterPro" id="IPR020598">
    <property type="entry name" value="rRNA_Ade_methylase_Trfase_N"/>
</dbReference>
<reference evidence="10" key="2">
    <citation type="journal article" date="2021" name="PeerJ">
        <title>Extensive microbial diversity within the chicken gut microbiome revealed by metagenomics and culture.</title>
        <authorList>
            <person name="Gilroy R."/>
            <person name="Ravi A."/>
            <person name="Getino M."/>
            <person name="Pursley I."/>
            <person name="Horton D.L."/>
            <person name="Alikhan N.F."/>
            <person name="Baker D."/>
            <person name="Gharbi K."/>
            <person name="Hall N."/>
            <person name="Watson M."/>
            <person name="Adriaenssens E.M."/>
            <person name="Foster-Nyarko E."/>
            <person name="Jarju S."/>
            <person name="Secka A."/>
            <person name="Antonio M."/>
            <person name="Oren A."/>
            <person name="Chaudhuri R.R."/>
            <person name="La Ragione R."/>
            <person name="Hildebrand F."/>
            <person name="Pallen M.J."/>
        </authorList>
    </citation>
    <scope>NUCLEOTIDE SEQUENCE</scope>
    <source>
        <strain evidence="10">ChiW3-316</strain>
    </source>
</reference>
<comment type="subcellular location">
    <subcellularLocation>
        <location evidence="7">Cytoplasm</location>
    </subcellularLocation>
</comment>
<dbReference type="InterPro" id="IPR020596">
    <property type="entry name" value="rRNA_Ade_Mease_Trfase_CS"/>
</dbReference>
<dbReference type="PROSITE" id="PS51689">
    <property type="entry name" value="SAM_RNA_A_N6_MT"/>
    <property type="match status" value="1"/>
</dbReference>
<dbReference type="Pfam" id="PF00398">
    <property type="entry name" value="RrnaAD"/>
    <property type="match status" value="1"/>
</dbReference>
<feature type="binding site" evidence="7 8">
    <location>
        <position position="66"/>
    </location>
    <ligand>
        <name>S-adenosyl-L-methionine</name>
        <dbReference type="ChEBI" id="CHEBI:59789"/>
    </ligand>
</feature>
<evidence type="ECO:0000256" key="7">
    <source>
        <dbReference type="HAMAP-Rule" id="MF_00607"/>
    </source>
</evidence>
<feature type="binding site" evidence="7 8">
    <location>
        <position position="33"/>
    </location>
    <ligand>
        <name>S-adenosyl-L-methionine</name>
        <dbReference type="ChEBI" id="CHEBI:59789"/>
    </ligand>
</feature>
<dbReference type="GO" id="GO:0052908">
    <property type="term" value="F:16S rRNA (adenine(1518)-N(6)/adenine(1519)-N(6))-dimethyltransferase activity"/>
    <property type="evidence" value="ECO:0007669"/>
    <property type="project" value="UniProtKB-EC"/>
</dbReference>
<dbReference type="GO" id="GO:0003723">
    <property type="term" value="F:RNA binding"/>
    <property type="evidence" value="ECO:0007669"/>
    <property type="project" value="UniProtKB-UniRule"/>
</dbReference>
<dbReference type="Gene3D" id="1.10.8.100">
    <property type="entry name" value="Ribosomal RNA adenine dimethylase-like, domain 2"/>
    <property type="match status" value="1"/>
</dbReference>
<feature type="binding site" evidence="7 8">
    <location>
        <position position="88"/>
    </location>
    <ligand>
        <name>S-adenosyl-L-methionine</name>
        <dbReference type="ChEBI" id="CHEBI:59789"/>
    </ligand>
</feature>
<dbReference type="CDD" id="cd02440">
    <property type="entry name" value="AdoMet_MTases"/>
    <property type="match status" value="1"/>
</dbReference>
<keyword evidence="3 7" id="KW-0489">Methyltransferase</keyword>